<reference evidence="1 2" key="1">
    <citation type="submission" date="2019-08" db="EMBL/GenBank/DDBJ databases">
        <title>Genome of Psychroserpens burtonensis ACAM 167.</title>
        <authorList>
            <person name="Bowman J.P."/>
        </authorList>
    </citation>
    <scope>NUCLEOTIDE SEQUENCE [LARGE SCALE GENOMIC DNA]</scope>
    <source>
        <strain evidence="1 2">ACAM 167</strain>
    </source>
</reference>
<sequence>MGYWKEQGEAFKVGNKYFAEVNHFTWWNCDLPLDYVNLCFSITSGTSEASTPYLVLMKRNSTDQIIYFGNVQSIDGAQCRLIPQNEEITLSIYSTGGKCNNQLVHQ</sequence>
<accession>A0A5C7BDY2</accession>
<name>A0A5C7BDY2_9FLAO</name>
<organism evidence="1 2">
    <name type="scientific">Psychroserpens burtonensis</name>
    <dbReference type="NCBI Taxonomy" id="49278"/>
    <lineage>
        <taxon>Bacteria</taxon>
        <taxon>Pseudomonadati</taxon>
        <taxon>Bacteroidota</taxon>
        <taxon>Flavobacteriia</taxon>
        <taxon>Flavobacteriales</taxon>
        <taxon>Flavobacteriaceae</taxon>
        <taxon>Psychroserpens</taxon>
    </lineage>
</organism>
<dbReference type="EMBL" id="VOSB01000018">
    <property type="protein sequence ID" value="TXE16394.1"/>
    <property type="molecule type" value="Genomic_DNA"/>
</dbReference>
<gene>
    <name evidence="1" type="ORF">ES692_12755</name>
</gene>
<dbReference type="STRING" id="1123037.GCA_000425305_02453"/>
<proteinExistence type="predicted"/>
<dbReference type="AlphaFoldDB" id="A0A5C7BDY2"/>
<keyword evidence="2" id="KW-1185">Reference proteome</keyword>
<dbReference type="OrthoDB" id="973965at2"/>
<evidence type="ECO:0000313" key="1">
    <source>
        <dbReference type="EMBL" id="TXE16394.1"/>
    </source>
</evidence>
<evidence type="ECO:0000313" key="2">
    <source>
        <dbReference type="Proteomes" id="UP000321938"/>
    </source>
</evidence>
<protein>
    <submittedName>
        <fullName evidence="1">Uncharacterized protein</fullName>
    </submittedName>
</protein>
<dbReference type="Proteomes" id="UP000321938">
    <property type="component" value="Unassembled WGS sequence"/>
</dbReference>
<comment type="caution">
    <text evidence="1">The sequence shown here is derived from an EMBL/GenBank/DDBJ whole genome shotgun (WGS) entry which is preliminary data.</text>
</comment>
<dbReference type="RefSeq" id="WP_147231861.1">
    <property type="nucleotide sequence ID" value="NZ_VOSB01000018.1"/>
</dbReference>